<evidence type="ECO:0000256" key="1">
    <source>
        <dbReference type="SAM" id="MobiDB-lite"/>
    </source>
</evidence>
<dbReference type="Proteomes" id="UP000017840">
    <property type="component" value="Unassembled WGS sequence"/>
</dbReference>
<protein>
    <submittedName>
        <fullName evidence="2">Uncharacterized protein</fullName>
    </submittedName>
</protein>
<name>V4IXV4_9EURY</name>
<proteinExistence type="predicted"/>
<dbReference type="OrthoDB" id="199238at2157"/>
<dbReference type="RefSeq" id="WP_023394933.1">
    <property type="nucleotide sequence ID" value="NZ_ASGZ01000037.1"/>
</dbReference>
<organism evidence="2 3">
    <name type="scientific">Candidatus Halobonum tyrrellensis G22</name>
    <dbReference type="NCBI Taxonomy" id="1324957"/>
    <lineage>
        <taxon>Archaea</taxon>
        <taxon>Methanobacteriati</taxon>
        <taxon>Methanobacteriota</taxon>
        <taxon>Stenosarchaea group</taxon>
        <taxon>Halobacteria</taxon>
        <taxon>Halobacteriales</taxon>
        <taxon>Haloferacaceae</taxon>
        <taxon>Candidatus Halobonum</taxon>
    </lineage>
</organism>
<dbReference type="AlphaFoldDB" id="V4IXV4"/>
<dbReference type="InterPro" id="IPR055944">
    <property type="entry name" value="DUF7522"/>
</dbReference>
<feature type="region of interest" description="Disordered" evidence="1">
    <location>
        <begin position="126"/>
        <end position="154"/>
    </location>
</feature>
<accession>V4IXV4</accession>
<dbReference type="EMBL" id="ASGZ01000037">
    <property type="protein sequence ID" value="ESP87992.1"/>
    <property type="molecule type" value="Genomic_DNA"/>
</dbReference>
<dbReference type="STRING" id="1324957.K933_11776"/>
<keyword evidence="3" id="KW-1185">Reference proteome</keyword>
<gene>
    <name evidence="2" type="ORF">K933_11776</name>
</gene>
<evidence type="ECO:0000313" key="3">
    <source>
        <dbReference type="Proteomes" id="UP000017840"/>
    </source>
</evidence>
<dbReference type="eggNOG" id="arCOG07569">
    <property type="taxonomic scope" value="Archaea"/>
</dbReference>
<evidence type="ECO:0000313" key="2">
    <source>
        <dbReference type="EMBL" id="ESP87992.1"/>
    </source>
</evidence>
<comment type="caution">
    <text evidence="2">The sequence shown here is derived from an EMBL/GenBank/DDBJ whole genome shotgun (WGS) entry which is preliminary data.</text>
</comment>
<reference evidence="2 3" key="1">
    <citation type="journal article" date="2013" name="Genome Announc.">
        <title>Draft Genome Sequence of 'Candidatus Halobonum tyrrellensis' Strain G22, Isolated from the Hypersaline Waters of Lake Tyrrell, Australia.</title>
        <authorList>
            <person name="Ugalde J.A."/>
            <person name="Narasingarao P."/>
            <person name="Kuo S."/>
            <person name="Podell S."/>
            <person name="Allen E.E."/>
        </authorList>
    </citation>
    <scope>NUCLEOTIDE SEQUENCE [LARGE SCALE GENOMIC DNA]</scope>
    <source>
        <strain evidence="2 3">G22</strain>
    </source>
</reference>
<dbReference type="Pfam" id="PF24366">
    <property type="entry name" value="DUF7522"/>
    <property type="match status" value="1"/>
</dbReference>
<sequence>MDERTAFRALFAYLRRTAGGSLRTVVRYDRESYQVLYGADALSTYTDDEMGAFVDDFREEHAADRRRERMYDVGSLESTVRLFDDTVVLHLLGADDVGVVVSLYPEAASDLSSFVAGCHERLSDCPAFAGPDAADSPASNGPADAVDPGPGGPG</sequence>